<sequence length="114" mass="12887">MAAASLVTHIGDELILDQREFSKHTSWLSDSVKNKRGRKKEYKEHVNKIRKSIERLESLVPELKDALGELLRVADGTVTEDIETTIRKVEETGALVKKTRNRFDSLDKAVGLGK</sequence>
<evidence type="ECO:0000313" key="3">
    <source>
        <dbReference type="Proteomes" id="UP000762676"/>
    </source>
</evidence>
<evidence type="ECO:0000256" key="1">
    <source>
        <dbReference type="SAM" id="Coils"/>
    </source>
</evidence>
<keyword evidence="1" id="KW-0175">Coiled coil</keyword>
<accession>A0AAV4EZ84</accession>
<dbReference type="InterPro" id="IPR038319">
    <property type="entry name" value="Serine_rich_sf"/>
</dbReference>
<proteinExistence type="predicted"/>
<name>A0AAV4EZ84_9GAST</name>
<dbReference type="AlphaFoldDB" id="A0AAV4EZ84"/>
<comment type="caution">
    <text evidence="2">The sequence shown here is derived from an EMBL/GenBank/DDBJ whole genome shotgun (WGS) entry which is preliminary data.</text>
</comment>
<reference evidence="2 3" key="1">
    <citation type="journal article" date="2021" name="Elife">
        <title>Chloroplast acquisition without the gene transfer in kleptoplastic sea slugs, Plakobranchus ocellatus.</title>
        <authorList>
            <person name="Maeda T."/>
            <person name="Takahashi S."/>
            <person name="Yoshida T."/>
            <person name="Shimamura S."/>
            <person name="Takaki Y."/>
            <person name="Nagai Y."/>
            <person name="Toyoda A."/>
            <person name="Suzuki Y."/>
            <person name="Arimoto A."/>
            <person name="Ishii H."/>
            <person name="Satoh N."/>
            <person name="Nishiyama T."/>
            <person name="Hasebe M."/>
            <person name="Maruyama T."/>
            <person name="Minagawa J."/>
            <person name="Obokata J."/>
            <person name="Shigenobu S."/>
        </authorList>
    </citation>
    <scope>NUCLEOTIDE SEQUENCE [LARGE SCALE GENOMIC DNA]</scope>
</reference>
<keyword evidence="3" id="KW-1185">Reference proteome</keyword>
<feature type="coiled-coil region" evidence="1">
    <location>
        <begin position="39"/>
        <end position="66"/>
    </location>
</feature>
<organism evidence="2 3">
    <name type="scientific">Elysia marginata</name>
    <dbReference type="NCBI Taxonomy" id="1093978"/>
    <lineage>
        <taxon>Eukaryota</taxon>
        <taxon>Metazoa</taxon>
        <taxon>Spiralia</taxon>
        <taxon>Lophotrochozoa</taxon>
        <taxon>Mollusca</taxon>
        <taxon>Gastropoda</taxon>
        <taxon>Heterobranchia</taxon>
        <taxon>Euthyneura</taxon>
        <taxon>Panpulmonata</taxon>
        <taxon>Sacoglossa</taxon>
        <taxon>Placobranchoidea</taxon>
        <taxon>Plakobranchidae</taxon>
        <taxon>Elysia</taxon>
    </lineage>
</organism>
<evidence type="ECO:0000313" key="2">
    <source>
        <dbReference type="EMBL" id="GFR66054.1"/>
    </source>
</evidence>
<protein>
    <submittedName>
        <fullName evidence="2">Uncharacterized protein</fullName>
    </submittedName>
</protein>
<dbReference type="EMBL" id="BMAT01007515">
    <property type="protein sequence ID" value="GFR66054.1"/>
    <property type="molecule type" value="Genomic_DNA"/>
</dbReference>
<dbReference type="Proteomes" id="UP000762676">
    <property type="component" value="Unassembled WGS sequence"/>
</dbReference>
<dbReference type="Gene3D" id="1.20.120.830">
    <property type="entry name" value="Serine-rich domain"/>
    <property type="match status" value="1"/>
</dbReference>
<gene>
    <name evidence="2" type="ORF">ElyMa_003674400</name>
</gene>